<organism evidence="4 5">
    <name type="scientific">Clostridium polyendosporum</name>
    <dbReference type="NCBI Taxonomy" id="69208"/>
    <lineage>
        <taxon>Bacteria</taxon>
        <taxon>Bacillati</taxon>
        <taxon>Bacillota</taxon>
        <taxon>Clostridia</taxon>
        <taxon>Eubacteriales</taxon>
        <taxon>Clostridiaceae</taxon>
        <taxon>Clostridium</taxon>
    </lineage>
</organism>
<evidence type="ECO:0000256" key="3">
    <source>
        <dbReference type="SAM" id="Phobius"/>
    </source>
</evidence>
<sequence>MKLRAKDMILVALFTALTAIGAFIKIPIPYIPITLQYFFCAFAGILLGSRLGAFSQILYVALGLSGLPIFTQGGGLTYIFKPSFGYLIGFIVGAFVIGLITERLKKINFFNIFGASLAGLFFIYTIGLIYFYIIMNFYLAKPATIWFVFYAGFLTTIGGDLLKSVIIALICLKLLPALRKSGLVEV</sequence>
<feature type="transmembrane region" description="Helical" evidence="3">
    <location>
        <begin position="84"/>
        <end position="100"/>
    </location>
</feature>
<feature type="transmembrane region" description="Helical" evidence="3">
    <location>
        <begin position="57"/>
        <end position="78"/>
    </location>
</feature>
<protein>
    <recommendedName>
        <fullName evidence="2">Biotin transporter</fullName>
    </recommendedName>
</protein>
<feature type="transmembrane region" description="Helical" evidence="3">
    <location>
        <begin position="145"/>
        <end position="172"/>
    </location>
</feature>
<keyword evidence="3" id="KW-0812">Transmembrane</keyword>
<feature type="transmembrane region" description="Helical" evidence="3">
    <location>
        <begin position="31"/>
        <end position="48"/>
    </location>
</feature>
<dbReference type="InterPro" id="IPR003784">
    <property type="entry name" value="BioY"/>
</dbReference>
<dbReference type="PIRSF" id="PIRSF016661">
    <property type="entry name" value="BioY"/>
    <property type="match status" value="1"/>
</dbReference>
<proteinExistence type="inferred from homology"/>
<dbReference type="GO" id="GO:0005886">
    <property type="term" value="C:plasma membrane"/>
    <property type="evidence" value="ECO:0007669"/>
    <property type="project" value="UniProtKB-SubCell"/>
</dbReference>
<dbReference type="Proteomes" id="UP000679179">
    <property type="component" value="Unassembled WGS sequence"/>
</dbReference>
<dbReference type="RefSeq" id="WP_212904022.1">
    <property type="nucleotide sequence ID" value="NZ_BOPZ01000016.1"/>
</dbReference>
<evidence type="ECO:0000313" key="5">
    <source>
        <dbReference type="Proteomes" id="UP000679179"/>
    </source>
</evidence>
<dbReference type="AlphaFoldDB" id="A0A919RZH3"/>
<keyword evidence="5" id="KW-1185">Reference proteome</keyword>
<reference evidence="4" key="1">
    <citation type="submission" date="2021-03" db="EMBL/GenBank/DDBJ databases">
        <title>Taxonomic study of Clostridium polyendosporum from meadow-gley soil under rice.</title>
        <authorList>
            <person name="Kobayashi H."/>
            <person name="Tanizawa Y."/>
            <person name="Yagura M."/>
        </authorList>
    </citation>
    <scope>NUCLEOTIDE SEQUENCE</scope>
    <source>
        <strain evidence="4">JCM 30710</strain>
    </source>
</reference>
<comment type="caution">
    <text evidence="4">The sequence shown here is derived from an EMBL/GenBank/DDBJ whole genome shotgun (WGS) entry which is preliminary data.</text>
</comment>
<comment type="subcellular location">
    <subcellularLocation>
        <location evidence="2">Cell membrane</location>
        <topology evidence="2">Multi-pass membrane protein</topology>
    </subcellularLocation>
</comment>
<dbReference type="Pfam" id="PF02632">
    <property type="entry name" value="BioY"/>
    <property type="match status" value="1"/>
</dbReference>
<keyword evidence="2" id="KW-1003">Cell membrane</keyword>
<name>A0A919RZH3_9CLOT</name>
<feature type="transmembrane region" description="Helical" evidence="3">
    <location>
        <begin position="112"/>
        <end position="133"/>
    </location>
</feature>
<accession>A0A919RZH3</accession>
<keyword evidence="2 3" id="KW-0472">Membrane</keyword>
<evidence type="ECO:0000313" key="4">
    <source>
        <dbReference type="EMBL" id="GIM29322.1"/>
    </source>
</evidence>
<dbReference type="GO" id="GO:0015225">
    <property type="term" value="F:biotin transmembrane transporter activity"/>
    <property type="evidence" value="ECO:0007669"/>
    <property type="project" value="UniProtKB-UniRule"/>
</dbReference>
<keyword evidence="3" id="KW-1133">Transmembrane helix</keyword>
<dbReference type="PANTHER" id="PTHR34295:SF1">
    <property type="entry name" value="BIOTIN TRANSPORTER BIOY"/>
    <property type="match status" value="1"/>
</dbReference>
<comment type="similarity">
    <text evidence="1 2">Belongs to the BioY family.</text>
</comment>
<dbReference type="PANTHER" id="PTHR34295">
    <property type="entry name" value="BIOTIN TRANSPORTER BIOY"/>
    <property type="match status" value="1"/>
</dbReference>
<evidence type="ECO:0000256" key="2">
    <source>
        <dbReference type="PIRNR" id="PIRNR016661"/>
    </source>
</evidence>
<gene>
    <name evidence="4" type="primary">bioY</name>
    <name evidence="4" type="ORF">CPJCM30710_19880</name>
</gene>
<evidence type="ECO:0000256" key="1">
    <source>
        <dbReference type="ARBA" id="ARBA00010692"/>
    </source>
</evidence>
<dbReference type="Gene3D" id="1.10.1760.20">
    <property type="match status" value="1"/>
</dbReference>
<dbReference type="EMBL" id="BOPZ01000016">
    <property type="protein sequence ID" value="GIM29322.1"/>
    <property type="molecule type" value="Genomic_DNA"/>
</dbReference>
<keyword evidence="2" id="KW-0813">Transport</keyword>